<keyword evidence="15" id="KW-1185">Reference proteome</keyword>
<dbReference type="Proteomes" id="UP001209878">
    <property type="component" value="Unassembled WGS sequence"/>
</dbReference>
<dbReference type="PRINTS" id="PR00205">
    <property type="entry name" value="CADHERIN"/>
</dbReference>
<dbReference type="InterPro" id="IPR015919">
    <property type="entry name" value="Cadherin-like_sf"/>
</dbReference>
<keyword evidence="3" id="KW-0812">Transmembrane</keyword>
<dbReference type="InterPro" id="IPR020894">
    <property type="entry name" value="Cadherin_CS"/>
</dbReference>
<sequence length="657" mass="72992">MEQLSGMIFLLLLAGPVCGEKLTYTVREENPPAVISNIGEDAELDKKYSADVFAQLRYTLGDVPAKYQGLLTIDETSGILRTVQRIDRDMICPSEKQCVIALQVQVKSPHFQIILVDVTIEDLNDNAPWFPTAVVQRTMTEASLLGATLTLPTADDLDSPAFGVQWYNLTGSTDTFELKIRRLSDGSVIITLVLKERLDREKKDSYTVQLIAFDGGSPSKSGSVTINVQVLDVNDNNPQFDEQTYRVSVKENMRSNSRVIQVRAHDADIGPNGALTYRFASKTKKALGDLFSINDTNGEIVVTGKLDYEESSTYTLTVLAQDKNPDSLAQTTVIITVQDLNDNAPKIKLNDPEADGSVHVSELTETGSFVAHITVRDPDGGVNGMFSCTLNHDHFTIVQLYETEFKIVTSAGFNREVTESYDVEVVCLDKGEPPLSSTGHITVNIMDENDHNPRFRQPTYRATIWENDVSKPFLVMVEAFDEDVGENANISYRLEEEVSGIFNIDSISGNLTVKVPLDYEQVHRIQINVLAVDHGEPALTGTAAVIIDVIDVDDEDPTFSQKHYMFEVAENEPSDTRVDQVFAADADSAQFNKFILSIDRDSEAHAAFALDSNSGVIYTRKMLDREEQDVHQLTVLACQRWPPCSYQHHVSVCESNR</sequence>
<comment type="subcellular location">
    <subcellularLocation>
        <location evidence="1">Cell membrane</location>
        <topology evidence="1">Single-pass type I membrane protein</topology>
    </subcellularLocation>
</comment>
<feature type="domain" description="Cadherin" evidence="13">
    <location>
        <begin position="131"/>
        <end position="240"/>
    </location>
</feature>
<dbReference type="GO" id="GO:0007156">
    <property type="term" value="P:homophilic cell adhesion via plasma membrane adhesion molecules"/>
    <property type="evidence" value="ECO:0007669"/>
    <property type="project" value="InterPro"/>
</dbReference>
<feature type="domain" description="Cadherin" evidence="13">
    <location>
        <begin position="41"/>
        <end position="130"/>
    </location>
</feature>
<organism evidence="14 15">
    <name type="scientific">Ridgeia piscesae</name>
    <name type="common">Tubeworm</name>
    <dbReference type="NCBI Taxonomy" id="27915"/>
    <lineage>
        <taxon>Eukaryota</taxon>
        <taxon>Metazoa</taxon>
        <taxon>Spiralia</taxon>
        <taxon>Lophotrochozoa</taxon>
        <taxon>Annelida</taxon>
        <taxon>Polychaeta</taxon>
        <taxon>Sedentaria</taxon>
        <taxon>Canalipalpata</taxon>
        <taxon>Sabellida</taxon>
        <taxon>Siboglinidae</taxon>
        <taxon>Ridgeia</taxon>
    </lineage>
</organism>
<evidence type="ECO:0000256" key="10">
    <source>
        <dbReference type="ARBA" id="ARBA00023180"/>
    </source>
</evidence>
<name>A0AAD9NNU5_RIDPI</name>
<dbReference type="FunFam" id="2.60.40.60:FF:000007">
    <property type="entry name" value="Protocadherin alpha 2"/>
    <property type="match status" value="1"/>
</dbReference>
<evidence type="ECO:0000256" key="8">
    <source>
        <dbReference type="ARBA" id="ARBA00022989"/>
    </source>
</evidence>
<dbReference type="GO" id="GO:0005886">
    <property type="term" value="C:plasma membrane"/>
    <property type="evidence" value="ECO:0007669"/>
    <property type="project" value="UniProtKB-SubCell"/>
</dbReference>
<evidence type="ECO:0000256" key="4">
    <source>
        <dbReference type="ARBA" id="ARBA00022729"/>
    </source>
</evidence>
<gene>
    <name evidence="14" type="ORF">NP493_744g01020</name>
</gene>
<dbReference type="AlphaFoldDB" id="A0AAD9NNU5"/>
<evidence type="ECO:0000256" key="1">
    <source>
        <dbReference type="ARBA" id="ARBA00004251"/>
    </source>
</evidence>
<feature type="domain" description="Cadherin" evidence="13">
    <location>
        <begin position="352"/>
        <end position="455"/>
    </location>
</feature>
<keyword evidence="10" id="KW-0325">Glycoprotein</keyword>
<evidence type="ECO:0000256" key="3">
    <source>
        <dbReference type="ARBA" id="ARBA00022692"/>
    </source>
</evidence>
<dbReference type="EMBL" id="JAODUO010000744">
    <property type="protein sequence ID" value="KAK2175196.1"/>
    <property type="molecule type" value="Genomic_DNA"/>
</dbReference>
<feature type="signal peptide" evidence="12">
    <location>
        <begin position="1"/>
        <end position="19"/>
    </location>
</feature>
<evidence type="ECO:0000256" key="6">
    <source>
        <dbReference type="ARBA" id="ARBA00022837"/>
    </source>
</evidence>
<feature type="chain" id="PRO_5042058852" description="Cadherin domain-containing protein" evidence="12">
    <location>
        <begin position="20"/>
        <end position="657"/>
    </location>
</feature>
<evidence type="ECO:0000256" key="9">
    <source>
        <dbReference type="ARBA" id="ARBA00023136"/>
    </source>
</evidence>
<keyword evidence="7" id="KW-0130">Cell adhesion</keyword>
<evidence type="ECO:0000313" key="14">
    <source>
        <dbReference type="EMBL" id="KAK2175196.1"/>
    </source>
</evidence>
<evidence type="ECO:0000256" key="2">
    <source>
        <dbReference type="ARBA" id="ARBA00022475"/>
    </source>
</evidence>
<evidence type="ECO:0000256" key="7">
    <source>
        <dbReference type="ARBA" id="ARBA00022889"/>
    </source>
</evidence>
<dbReference type="GO" id="GO:0005509">
    <property type="term" value="F:calcium ion binding"/>
    <property type="evidence" value="ECO:0007669"/>
    <property type="project" value="UniProtKB-UniRule"/>
</dbReference>
<dbReference type="Pfam" id="PF08266">
    <property type="entry name" value="Cadherin_2"/>
    <property type="match status" value="1"/>
</dbReference>
<dbReference type="InterPro" id="IPR013164">
    <property type="entry name" value="Cadherin_N"/>
</dbReference>
<keyword evidence="4 12" id="KW-0732">Signal</keyword>
<accession>A0AAD9NNU5</accession>
<evidence type="ECO:0000313" key="15">
    <source>
        <dbReference type="Proteomes" id="UP001209878"/>
    </source>
</evidence>
<dbReference type="InterPro" id="IPR002126">
    <property type="entry name" value="Cadherin-like_dom"/>
</dbReference>
<dbReference type="Pfam" id="PF00028">
    <property type="entry name" value="Cadherin"/>
    <property type="match status" value="5"/>
</dbReference>
<evidence type="ECO:0000256" key="12">
    <source>
        <dbReference type="SAM" id="SignalP"/>
    </source>
</evidence>
<dbReference type="FunFam" id="2.60.40.60:FF:000020">
    <property type="entry name" value="Dachsous cadherin-related 1b"/>
    <property type="match status" value="1"/>
</dbReference>
<comment type="caution">
    <text evidence="14">The sequence shown here is derived from an EMBL/GenBank/DDBJ whole genome shotgun (WGS) entry which is preliminary data.</text>
</comment>
<feature type="domain" description="Cadherin" evidence="13">
    <location>
        <begin position="241"/>
        <end position="347"/>
    </location>
</feature>
<keyword evidence="8" id="KW-1133">Transmembrane helix</keyword>
<feature type="domain" description="Cadherin" evidence="13">
    <location>
        <begin position="456"/>
        <end position="559"/>
    </location>
</feature>
<dbReference type="PROSITE" id="PS00232">
    <property type="entry name" value="CADHERIN_1"/>
    <property type="match status" value="2"/>
</dbReference>
<keyword evidence="2" id="KW-1003">Cell membrane</keyword>
<dbReference type="FunFam" id="2.60.40.60:FF:000092">
    <property type="entry name" value="Protocadherin 8"/>
    <property type="match status" value="1"/>
</dbReference>
<feature type="domain" description="Cadherin" evidence="13">
    <location>
        <begin position="560"/>
        <end position="637"/>
    </location>
</feature>
<evidence type="ECO:0000256" key="5">
    <source>
        <dbReference type="ARBA" id="ARBA00022737"/>
    </source>
</evidence>
<dbReference type="CDD" id="cd11304">
    <property type="entry name" value="Cadherin_repeat"/>
    <property type="match status" value="6"/>
</dbReference>
<dbReference type="InterPro" id="IPR050174">
    <property type="entry name" value="Protocadherin/Cadherin-CA"/>
</dbReference>
<dbReference type="PANTHER" id="PTHR24028">
    <property type="entry name" value="CADHERIN-87A"/>
    <property type="match status" value="1"/>
</dbReference>
<dbReference type="FunFam" id="2.60.40.60:FF:000002">
    <property type="entry name" value="Protocadherin alpha 2"/>
    <property type="match status" value="1"/>
</dbReference>
<dbReference type="Gene3D" id="2.60.40.60">
    <property type="entry name" value="Cadherins"/>
    <property type="match status" value="6"/>
</dbReference>
<dbReference type="PANTHER" id="PTHR24028:SF146">
    <property type="entry name" value="CADHERIN 96CB, ISOFORM D-RELATED"/>
    <property type="match status" value="1"/>
</dbReference>
<reference evidence="14" key="1">
    <citation type="journal article" date="2023" name="Mol. Biol. Evol.">
        <title>Third-Generation Sequencing Reveals the Adaptive Role of the Epigenome in Three Deep-Sea Polychaetes.</title>
        <authorList>
            <person name="Perez M."/>
            <person name="Aroh O."/>
            <person name="Sun Y."/>
            <person name="Lan Y."/>
            <person name="Juniper S.K."/>
            <person name="Young C.R."/>
            <person name="Angers B."/>
            <person name="Qian P.Y."/>
        </authorList>
    </citation>
    <scope>NUCLEOTIDE SEQUENCE</scope>
    <source>
        <strain evidence="14">R07B-5</strain>
    </source>
</reference>
<keyword evidence="6 11" id="KW-0106">Calcium</keyword>
<proteinExistence type="predicted"/>
<keyword evidence="5" id="KW-0677">Repeat</keyword>
<keyword evidence="9" id="KW-0472">Membrane</keyword>
<protein>
    <recommendedName>
        <fullName evidence="13">Cadherin domain-containing protein</fullName>
    </recommendedName>
</protein>
<dbReference type="PROSITE" id="PS50268">
    <property type="entry name" value="CADHERIN_2"/>
    <property type="match status" value="6"/>
</dbReference>
<dbReference type="SUPFAM" id="SSF49313">
    <property type="entry name" value="Cadherin-like"/>
    <property type="match status" value="6"/>
</dbReference>
<evidence type="ECO:0000259" key="13">
    <source>
        <dbReference type="PROSITE" id="PS50268"/>
    </source>
</evidence>
<dbReference type="SMART" id="SM00112">
    <property type="entry name" value="CA"/>
    <property type="match status" value="6"/>
</dbReference>
<evidence type="ECO:0000256" key="11">
    <source>
        <dbReference type="PROSITE-ProRule" id="PRU00043"/>
    </source>
</evidence>